<dbReference type="Proteomes" id="UP000030710">
    <property type="component" value="Unassembled WGS sequence"/>
</dbReference>
<dbReference type="InterPro" id="IPR036390">
    <property type="entry name" value="WH_DNA-bd_sf"/>
</dbReference>
<evidence type="ECO:0000256" key="1">
    <source>
        <dbReference type="SAM" id="MobiDB-lite"/>
    </source>
</evidence>
<evidence type="ECO:0000313" key="3">
    <source>
        <dbReference type="Proteomes" id="UP000030710"/>
    </source>
</evidence>
<accession>U1NCU5</accession>
<proteinExistence type="predicted"/>
<dbReference type="EMBL" id="KE356561">
    <property type="protein sequence ID" value="ERG94508.1"/>
    <property type="molecule type" value="Genomic_DNA"/>
</dbReference>
<dbReference type="eggNOG" id="arCOG03067">
    <property type="taxonomic scope" value="Archaea"/>
</dbReference>
<sequence>MNKEILAAIGSKYNADILRVSNQPQSAQELSERLGVPIATCYRRIDQLTDASLLEFHDDALSDQRRHRKVYQRNVDKITIQFNRENMEMDLSYRSEHSSQLSRVRQHNSRRNSRII</sequence>
<dbReference type="AlphaFoldDB" id="U1NCU5"/>
<evidence type="ECO:0000313" key="2">
    <source>
        <dbReference type="EMBL" id="ERG94508.1"/>
    </source>
</evidence>
<dbReference type="HOGENOM" id="CLU_124803_5_0_2"/>
<organism evidence="2 3">
    <name type="scientific">Haloquadratum walsbyi J07HQW2</name>
    <dbReference type="NCBI Taxonomy" id="1238425"/>
    <lineage>
        <taxon>Archaea</taxon>
        <taxon>Methanobacteriati</taxon>
        <taxon>Methanobacteriota</taxon>
        <taxon>Stenosarchaea group</taxon>
        <taxon>Halobacteria</taxon>
        <taxon>Halobacteriales</taxon>
        <taxon>Haloferacaceae</taxon>
        <taxon>Haloquadratum</taxon>
    </lineage>
</organism>
<feature type="region of interest" description="Disordered" evidence="1">
    <location>
        <begin position="94"/>
        <end position="116"/>
    </location>
</feature>
<gene>
    <name evidence="2" type="ORF">J07HQW2_00942</name>
</gene>
<reference evidence="2 3" key="1">
    <citation type="journal article" date="2013" name="PLoS ONE">
        <title>Assembly-driven community genomics of a hypersaline microbial ecosystem.</title>
        <authorList>
            <person name="Podell S."/>
            <person name="Ugalde J.A."/>
            <person name="Narasingarao P."/>
            <person name="Banfield J.F."/>
            <person name="Heidelberg K.B."/>
            <person name="Allen E.E."/>
        </authorList>
    </citation>
    <scope>NUCLEOTIDE SEQUENCE [LARGE SCALE GENOMIC DNA]</scope>
    <source>
        <strain evidence="3">J07HQW2</strain>
    </source>
</reference>
<feature type="compositionally biased region" description="Basic residues" evidence="1">
    <location>
        <begin position="104"/>
        <end position="116"/>
    </location>
</feature>
<name>U1NCU5_9EURY</name>
<dbReference type="Pfam" id="PF12840">
    <property type="entry name" value="HTH_20"/>
    <property type="match status" value="1"/>
</dbReference>
<dbReference type="SUPFAM" id="SSF46785">
    <property type="entry name" value="Winged helix' DNA-binding domain"/>
    <property type="match status" value="1"/>
</dbReference>
<protein>
    <submittedName>
        <fullName evidence="2">Transcriptional regulator</fullName>
    </submittedName>
</protein>
<dbReference type="InterPro" id="IPR036388">
    <property type="entry name" value="WH-like_DNA-bd_sf"/>
</dbReference>
<dbReference type="Gene3D" id="1.10.10.10">
    <property type="entry name" value="Winged helix-like DNA-binding domain superfamily/Winged helix DNA-binding domain"/>
    <property type="match status" value="1"/>
</dbReference>
<dbReference type="RefSeq" id="WP_021053999.1">
    <property type="nucleotide sequence ID" value="NZ_KE356561.1"/>
</dbReference>